<dbReference type="PATRIC" id="fig|1218508.4.peg.1051"/>
<feature type="coiled-coil region" evidence="9">
    <location>
        <begin position="117"/>
        <end position="144"/>
    </location>
</feature>
<dbReference type="InterPro" id="IPR000711">
    <property type="entry name" value="ATPase_OSCP/dsu"/>
</dbReference>
<keyword evidence="9" id="KW-0175">Coiled coil</keyword>
<comment type="caution">
    <text evidence="10">The sequence shown here is derived from an EMBL/GenBank/DDBJ whole genome shotgun (WGS) entry which is preliminary data.</text>
</comment>
<keyword evidence="2 8" id="KW-0813">Transport</keyword>
<dbReference type="Gene3D" id="1.10.520.20">
    <property type="entry name" value="N-terminal domain of the delta subunit of the F1F0-ATP synthase"/>
    <property type="match status" value="1"/>
</dbReference>
<dbReference type="GO" id="GO:0045259">
    <property type="term" value="C:proton-transporting ATP synthase complex"/>
    <property type="evidence" value="ECO:0007669"/>
    <property type="project" value="UniProtKB-KW"/>
</dbReference>
<keyword evidence="7 8" id="KW-0066">ATP synthesis</keyword>
<dbReference type="NCBIfam" id="TIGR01145">
    <property type="entry name" value="ATP_synt_delta"/>
    <property type="match status" value="1"/>
</dbReference>
<evidence type="ECO:0000313" key="10">
    <source>
        <dbReference type="EMBL" id="KJY48660.1"/>
    </source>
</evidence>
<dbReference type="PRINTS" id="PR00125">
    <property type="entry name" value="ATPASEDELTA"/>
</dbReference>
<proteinExistence type="inferred from homology"/>
<accession>A0A0F4KQI2</accession>
<gene>
    <name evidence="8 10" type="primary">atpH</name>
    <name evidence="10" type="ORF">JG29_10660</name>
</gene>
<dbReference type="HAMAP" id="MF_01416">
    <property type="entry name" value="ATP_synth_delta_bact"/>
    <property type="match status" value="1"/>
</dbReference>
<name>A0A0F4KQI2_9LACO</name>
<keyword evidence="8" id="KW-1003">Cell membrane</keyword>
<evidence type="ECO:0000256" key="2">
    <source>
        <dbReference type="ARBA" id="ARBA00022448"/>
    </source>
</evidence>
<evidence type="ECO:0000256" key="6">
    <source>
        <dbReference type="ARBA" id="ARBA00023196"/>
    </source>
</evidence>
<dbReference type="STRING" id="1218508.JG29_10660"/>
<evidence type="ECO:0000256" key="9">
    <source>
        <dbReference type="SAM" id="Coils"/>
    </source>
</evidence>
<dbReference type="Proteomes" id="UP000033695">
    <property type="component" value="Unassembled WGS sequence"/>
</dbReference>
<evidence type="ECO:0000256" key="5">
    <source>
        <dbReference type="ARBA" id="ARBA00023136"/>
    </source>
</evidence>
<dbReference type="SUPFAM" id="SSF47928">
    <property type="entry name" value="N-terminal domain of the delta subunit of the F1F0-ATP synthase"/>
    <property type="match status" value="1"/>
</dbReference>
<reference evidence="10 11" key="1">
    <citation type="submission" date="2014-12" db="EMBL/GenBank/DDBJ databases">
        <title>Comparative genomics of the lactic acid bacteria isolated from the honey bee gut.</title>
        <authorList>
            <person name="Ellegaard K.M."/>
            <person name="Tamarit D."/>
            <person name="Javelind E."/>
            <person name="Olofsson T."/>
            <person name="Andersson S.G."/>
            <person name="Vasquez A."/>
        </authorList>
    </citation>
    <scope>NUCLEOTIDE SEQUENCE [LARGE SCALE GENOMIC DNA]</scope>
    <source>
        <strain evidence="10 11">Hon2</strain>
    </source>
</reference>
<dbReference type="NCBIfam" id="NF004402">
    <property type="entry name" value="PRK05758.2-2"/>
    <property type="match status" value="1"/>
</dbReference>
<dbReference type="AlphaFoldDB" id="A0A0F4KQI2"/>
<sequence length="184" mass="20963">MPTMKLSNIEIGRRYGKALFEFALEQKQETAILDELHVLMEIYEQIPDLGEILTDARLRSVEKKQLLTKITDSASEIMTNFLQLLFEYRRLNVLPEIVTAYEQLYDEFTGTYNAHIIAAVELNAEQLDSLRQALKERLNAQKINLTTEVDKTIIGGLIVQVGGQIIDGSIASRIKKLKRVLLND</sequence>
<evidence type="ECO:0000256" key="8">
    <source>
        <dbReference type="HAMAP-Rule" id="MF_01416"/>
    </source>
</evidence>
<dbReference type="GO" id="GO:0005886">
    <property type="term" value="C:plasma membrane"/>
    <property type="evidence" value="ECO:0007669"/>
    <property type="project" value="UniProtKB-SubCell"/>
</dbReference>
<keyword evidence="4 8" id="KW-0406">Ion transport</keyword>
<keyword evidence="5 8" id="KW-0472">Membrane</keyword>
<comment type="similarity">
    <text evidence="8">Belongs to the ATPase delta chain family.</text>
</comment>
<evidence type="ECO:0000256" key="7">
    <source>
        <dbReference type="ARBA" id="ARBA00023310"/>
    </source>
</evidence>
<dbReference type="PANTHER" id="PTHR11910">
    <property type="entry name" value="ATP SYNTHASE DELTA CHAIN"/>
    <property type="match status" value="1"/>
</dbReference>
<organism evidence="10 11">
    <name type="scientific">Bombilactobacillus mellis</name>
    <dbReference type="NCBI Taxonomy" id="1218508"/>
    <lineage>
        <taxon>Bacteria</taxon>
        <taxon>Bacillati</taxon>
        <taxon>Bacillota</taxon>
        <taxon>Bacilli</taxon>
        <taxon>Lactobacillales</taxon>
        <taxon>Lactobacillaceae</taxon>
        <taxon>Bombilactobacillus</taxon>
    </lineage>
</organism>
<evidence type="ECO:0000256" key="3">
    <source>
        <dbReference type="ARBA" id="ARBA00022781"/>
    </source>
</evidence>
<comment type="subcellular location">
    <subcellularLocation>
        <location evidence="8">Cell membrane</location>
        <topology evidence="8">Peripheral membrane protein</topology>
    </subcellularLocation>
    <subcellularLocation>
        <location evidence="1">Membrane</location>
    </subcellularLocation>
</comment>
<keyword evidence="3 8" id="KW-0375">Hydrogen ion transport</keyword>
<dbReference type="HOGENOM" id="CLU_085114_4_1_9"/>
<dbReference type="EMBL" id="JXBZ01000008">
    <property type="protein sequence ID" value="KJY48660.1"/>
    <property type="molecule type" value="Genomic_DNA"/>
</dbReference>
<comment type="function">
    <text evidence="8">F(1)F(0) ATP synthase produces ATP from ADP in the presence of a proton or sodium gradient. F-type ATPases consist of two structural domains, F(1) containing the extramembraneous catalytic core and F(0) containing the membrane proton channel, linked together by a central stalk and a peripheral stalk. During catalysis, ATP synthesis in the catalytic domain of F(1) is coupled via a rotary mechanism of the central stalk subunits to proton translocation.</text>
</comment>
<dbReference type="PROSITE" id="PS00389">
    <property type="entry name" value="ATPASE_DELTA"/>
    <property type="match status" value="1"/>
</dbReference>
<protein>
    <recommendedName>
        <fullName evidence="8">ATP synthase subunit delta</fullName>
    </recommendedName>
    <alternativeName>
        <fullName evidence="8">ATP synthase F(1) sector subunit delta</fullName>
    </alternativeName>
    <alternativeName>
        <fullName evidence="8">F-type ATPase subunit delta</fullName>
        <shortName evidence="8">F-ATPase subunit delta</shortName>
    </alternativeName>
</protein>
<dbReference type="InterPro" id="IPR020781">
    <property type="entry name" value="ATPase_OSCP/d_CS"/>
</dbReference>
<dbReference type="OrthoDB" id="9786633at2"/>
<dbReference type="GO" id="GO:0046933">
    <property type="term" value="F:proton-transporting ATP synthase activity, rotational mechanism"/>
    <property type="evidence" value="ECO:0007669"/>
    <property type="project" value="UniProtKB-UniRule"/>
</dbReference>
<evidence type="ECO:0000256" key="4">
    <source>
        <dbReference type="ARBA" id="ARBA00023065"/>
    </source>
</evidence>
<dbReference type="Pfam" id="PF00213">
    <property type="entry name" value="OSCP"/>
    <property type="match status" value="1"/>
</dbReference>
<comment type="function">
    <text evidence="8">This protein is part of the stalk that links CF(0) to CF(1). It either transmits conformational changes from CF(0) to CF(1) or is implicated in proton conduction.</text>
</comment>
<keyword evidence="11" id="KW-1185">Reference proteome</keyword>
<keyword evidence="6 8" id="KW-0139">CF(1)</keyword>
<evidence type="ECO:0000313" key="11">
    <source>
        <dbReference type="Proteomes" id="UP000033695"/>
    </source>
</evidence>
<dbReference type="InterPro" id="IPR026015">
    <property type="entry name" value="ATP_synth_OSCP/delta_N_sf"/>
</dbReference>
<evidence type="ECO:0000256" key="1">
    <source>
        <dbReference type="ARBA" id="ARBA00004370"/>
    </source>
</evidence>